<proteinExistence type="predicted"/>
<dbReference type="EMBL" id="CP061800">
    <property type="protein sequence ID" value="QTA87060.1"/>
    <property type="molecule type" value="Genomic_DNA"/>
</dbReference>
<gene>
    <name evidence="2" type="ORF">dnm_030870</name>
</gene>
<dbReference type="Proteomes" id="UP000663722">
    <property type="component" value="Chromosome"/>
</dbReference>
<sequence>MKVSRSLFVIPSCLCVFVADFFGCVIRWNTPRLLLFDYRITDIS</sequence>
<protein>
    <submittedName>
        <fullName evidence="2">Uncharacterized protein</fullName>
    </submittedName>
</protein>
<evidence type="ECO:0000256" key="1">
    <source>
        <dbReference type="SAM" id="Phobius"/>
    </source>
</evidence>
<reference evidence="2" key="1">
    <citation type="journal article" date="2021" name="Microb. Physiol.">
        <title>Proteogenomic Insights into the Physiology of Marine, Sulfate-Reducing, Filamentous Desulfonema limicola and Desulfonema magnum.</title>
        <authorList>
            <person name="Schnaars V."/>
            <person name="Wohlbrand L."/>
            <person name="Scheve S."/>
            <person name="Hinrichs C."/>
            <person name="Reinhardt R."/>
            <person name="Rabus R."/>
        </authorList>
    </citation>
    <scope>NUCLEOTIDE SEQUENCE</scope>
    <source>
        <strain evidence="2">4be13</strain>
    </source>
</reference>
<keyword evidence="1" id="KW-0472">Membrane</keyword>
<evidence type="ECO:0000313" key="3">
    <source>
        <dbReference type="Proteomes" id="UP000663722"/>
    </source>
</evidence>
<accession>A0A975GMU0</accession>
<evidence type="ECO:0000313" key="2">
    <source>
        <dbReference type="EMBL" id="QTA87060.1"/>
    </source>
</evidence>
<feature type="transmembrane region" description="Helical" evidence="1">
    <location>
        <begin position="7"/>
        <end position="28"/>
    </location>
</feature>
<dbReference type="KEGG" id="dmm:dnm_030870"/>
<dbReference type="AlphaFoldDB" id="A0A975GMU0"/>
<keyword evidence="1" id="KW-0812">Transmembrane</keyword>
<name>A0A975GMU0_9BACT</name>
<organism evidence="2 3">
    <name type="scientific">Desulfonema magnum</name>
    <dbReference type="NCBI Taxonomy" id="45655"/>
    <lineage>
        <taxon>Bacteria</taxon>
        <taxon>Pseudomonadati</taxon>
        <taxon>Thermodesulfobacteriota</taxon>
        <taxon>Desulfobacteria</taxon>
        <taxon>Desulfobacterales</taxon>
        <taxon>Desulfococcaceae</taxon>
        <taxon>Desulfonema</taxon>
    </lineage>
</organism>
<keyword evidence="3" id="KW-1185">Reference proteome</keyword>
<keyword evidence="1" id="KW-1133">Transmembrane helix</keyword>